<dbReference type="GO" id="GO:0005737">
    <property type="term" value="C:cytoplasm"/>
    <property type="evidence" value="ECO:0007669"/>
    <property type="project" value="TreeGrafter"/>
</dbReference>
<keyword evidence="4" id="KW-0862">Zinc</keyword>
<dbReference type="Gene3D" id="3.40.50.720">
    <property type="entry name" value="NAD(P)-binding Rossmann-like Domain"/>
    <property type="match status" value="1"/>
</dbReference>
<keyword evidence="5 7" id="KW-0560">Oxidoreductase</keyword>
<comment type="caution">
    <text evidence="7">The sequence shown here is derived from an EMBL/GenBank/DDBJ whole genome shotgun (WGS) entry which is preliminary data.</text>
</comment>
<evidence type="ECO:0000313" key="7">
    <source>
        <dbReference type="EMBL" id="NAS13737.1"/>
    </source>
</evidence>
<dbReference type="EMBL" id="WXYO01000007">
    <property type="protein sequence ID" value="NAS13737.1"/>
    <property type="molecule type" value="Genomic_DNA"/>
</dbReference>
<comment type="similarity">
    <text evidence="2">Belongs to the zinc-containing alcohol dehydrogenase family.</text>
</comment>
<dbReference type="InterPro" id="IPR036291">
    <property type="entry name" value="NAD(P)-bd_dom_sf"/>
</dbReference>
<evidence type="ECO:0000313" key="8">
    <source>
        <dbReference type="Proteomes" id="UP000475249"/>
    </source>
</evidence>
<proteinExistence type="inferred from homology"/>
<evidence type="ECO:0000256" key="5">
    <source>
        <dbReference type="ARBA" id="ARBA00023002"/>
    </source>
</evidence>
<name>A0A6L9EG60_9FLAO</name>
<dbReference type="SUPFAM" id="SSF51735">
    <property type="entry name" value="NAD(P)-binding Rossmann-fold domains"/>
    <property type="match status" value="1"/>
</dbReference>
<comment type="cofactor">
    <cofactor evidence="1">
        <name>Zn(2+)</name>
        <dbReference type="ChEBI" id="CHEBI:29105"/>
    </cofactor>
</comment>
<dbReference type="NCBIfam" id="TIGR02822">
    <property type="entry name" value="adh_fam_2"/>
    <property type="match status" value="1"/>
</dbReference>
<dbReference type="GO" id="GO:0004022">
    <property type="term" value="F:alcohol dehydrogenase (NAD+) activity"/>
    <property type="evidence" value="ECO:0007669"/>
    <property type="project" value="TreeGrafter"/>
</dbReference>
<dbReference type="InterPro" id="IPR014187">
    <property type="entry name" value="ADH_Zn_typ-2"/>
</dbReference>
<accession>A0A6L9EG60</accession>
<dbReference type="Proteomes" id="UP000475249">
    <property type="component" value="Unassembled WGS sequence"/>
</dbReference>
<dbReference type="AlphaFoldDB" id="A0A6L9EG60"/>
<sequence length="348" mass="38535">MKAMMLHKIASLEENKHPLEWVEIPVPEPQAGEVLIKVSVCGVCHTELDEIEGRLPPPKLPVVLGHQVVGTVEKLGNVTSKFTMGDRVGVAWIFSACGTCRFCKEGNENLCDDFLATGKDVNGGYAEYMTVPEKYAHAIPEFFSDAEAAPLLCAGAIGYRSVQLTQIKGGDTLGLTGFGASAHLVLKMVKFRYPNTKIYVFARKEEERRFAEELGAVWAGDTTDVPPEKLQAIIDTTPAWKPMVEALAHLEKGGRLVINAIRKEEGDKDYLAKLRYQDHLWLEKEIKTVANVTSIDVADFLQLAAQAKIKPQFQLFPLKEANKALLELKEKHVRGAKVLQVYKTSCTD</sequence>
<evidence type="ECO:0000256" key="1">
    <source>
        <dbReference type="ARBA" id="ARBA00001947"/>
    </source>
</evidence>
<keyword evidence="3" id="KW-0479">Metal-binding</keyword>
<dbReference type="GO" id="GO:0046872">
    <property type="term" value="F:metal ion binding"/>
    <property type="evidence" value="ECO:0007669"/>
    <property type="project" value="UniProtKB-KW"/>
</dbReference>
<organism evidence="7 8">
    <name type="scientific">Poritiphilus flavus</name>
    <dbReference type="NCBI Taxonomy" id="2697053"/>
    <lineage>
        <taxon>Bacteria</taxon>
        <taxon>Pseudomonadati</taxon>
        <taxon>Bacteroidota</taxon>
        <taxon>Flavobacteriia</taxon>
        <taxon>Flavobacteriales</taxon>
        <taxon>Flavobacteriaceae</taxon>
        <taxon>Poritiphilus</taxon>
    </lineage>
</organism>
<evidence type="ECO:0000256" key="3">
    <source>
        <dbReference type="ARBA" id="ARBA00022723"/>
    </source>
</evidence>
<evidence type="ECO:0000256" key="2">
    <source>
        <dbReference type="ARBA" id="ARBA00008072"/>
    </source>
</evidence>
<evidence type="ECO:0000256" key="4">
    <source>
        <dbReference type="ARBA" id="ARBA00022833"/>
    </source>
</evidence>
<dbReference type="InterPro" id="IPR011032">
    <property type="entry name" value="GroES-like_sf"/>
</dbReference>
<dbReference type="Pfam" id="PF08240">
    <property type="entry name" value="ADH_N"/>
    <property type="match status" value="1"/>
</dbReference>
<dbReference type="EC" id="1.-.-.-" evidence="7"/>
<reference evidence="7 8" key="1">
    <citation type="submission" date="2020-01" db="EMBL/GenBank/DDBJ databases">
        <title>Bacteria diversity of Porities sp.</title>
        <authorList>
            <person name="Wang G."/>
        </authorList>
    </citation>
    <scope>NUCLEOTIDE SEQUENCE [LARGE SCALE GENOMIC DNA]</scope>
    <source>
        <strain evidence="7 8">R33</strain>
    </source>
</reference>
<gene>
    <name evidence="7" type="ORF">GTQ38_17115</name>
</gene>
<protein>
    <submittedName>
        <fullName evidence="7">Zinc-binding alcohol dehydrogenase family protein</fullName>
        <ecNumber evidence="7">1.-.-.-</ecNumber>
    </submittedName>
</protein>
<dbReference type="CDD" id="cd08298">
    <property type="entry name" value="CAD2"/>
    <property type="match status" value="1"/>
</dbReference>
<dbReference type="InterPro" id="IPR013154">
    <property type="entry name" value="ADH-like_N"/>
</dbReference>
<dbReference type="PANTHER" id="PTHR42940:SF8">
    <property type="entry name" value="VACUOLAR PROTEIN SORTING-ASSOCIATED PROTEIN 11"/>
    <property type="match status" value="1"/>
</dbReference>
<feature type="domain" description="Alcohol dehydrogenase-like N-terminal" evidence="6">
    <location>
        <begin position="31"/>
        <end position="141"/>
    </location>
</feature>
<dbReference type="SUPFAM" id="SSF50129">
    <property type="entry name" value="GroES-like"/>
    <property type="match status" value="1"/>
</dbReference>
<keyword evidence="8" id="KW-1185">Reference proteome</keyword>
<dbReference type="Gene3D" id="3.90.180.10">
    <property type="entry name" value="Medium-chain alcohol dehydrogenases, catalytic domain"/>
    <property type="match status" value="1"/>
</dbReference>
<dbReference type="PANTHER" id="PTHR42940">
    <property type="entry name" value="ALCOHOL DEHYDROGENASE 1-RELATED"/>
    <property type="match status" value="1"/>
</dbReference>
<evidence type="ECO:0000259" key="6">
    <source>
        <dbReference type="Pfam" id="PF08240"/>
    </source>
</evidence>